<evidence type="ECO:0000256" key="3">
    <source>
        <dbReference type="ARBA" id="ARBA00022729"/>
    </source>
</evidence>
<evidence type="ECO:0000313" key="7">
    <source>
        <dbReference type="Proteomes" id="UP000681720"/>
    </source>
</evidence>
<dbReference type="AlphaFoldDB" id="A0A8S3F5J4"/>
<dbReference type="InterPro" id="IPR008758">
    <property type="entry name" value="Peptidase_S28"/>
</dbReference>
<evidence type="ECO:0000256" key="5">
    <source>
        <dbReference type="ARBA" id="ARBA00023180"/>
    </source>
</evidence>
<feature type="non-terminal residue" evidence="6">
    <location>
        <position position="1"/>
    </location>
</feature>
<dbReference type="Gene3D" id="3.40.50.1820">
    <property type="entry name" value="alpha/beta hydrolase"/>
    <property type="match status" value="1"/>
</dbReference>
<dbReference type="GO" id="GO:0070008">
    <property type="term" value="F:serine-type exopeptidase activity"/>
    <property type="evidence" value="ECO:0007669"/>
    <property type="project" value="InterPro"/>
</dbReference>
<keyword evidence="4" id="KW-0378">Hydrolase</keyword>
<dbReference type="InterPro" id="IPR029058">
    <property type="entry name" value="AB_hydrolase_fold"/>
</dbReference>
<dbReference type="Proteomes" id="UP000681720">
    <property type="component" value="Unassembled WGS sequence"/>
</dbReference>
<name>A0A8S3F5J4_9BILA</name>
<comment type="caution">
    <text evidence="6">The sequence shown here is derived from an EMBL/GenBank/DDBJ whole genome shotgun (WGS) entry which is preliminary data.</text>
</comment>
<organism evidence="6 7">
    <name type="scientific">Rotaria magnacalcarata</name>
    <dbReference type="NCBI Taxonomy" id="392030"/>
    <lineage>
        <taxon>Eukaryota</taxon>
        <taxon>Metazoa</taxon>
        <taxon>Spiralia</taxon>
        <taxon>Gnathifera</taxon>
        <taxon>Rotifera</taxon>
        <taxon>Eurotatoria</taxon>
        <taxon>Bdelloidea</taxon>
        <taxon>Philodinida</taxon>
        <taxon>Philodinidae</taxon>
        <taxon>Rotaria</taxon>
    </lineage>
</organism>
<dbReference type="Pfam" id="PF05577">
    <property type="entry name" value="Peptidase_S28"/>
    <property type="match status" value="1"/>
</dbReference>
<dbReference type="PANTHER" id="PTHR11010">
    <property type="entry name" value="PROTEASE S28 PRO-X CARBOXYPEPTIDASE-RELATED"/>
    <property type="match status" value="1"/>
</dbReference>
<reference evidence="6" key="1">
    <citation type="submission" date="2021-02" db="EMBL/GenBank/DDBJ databases">
        <authorList>
            <person name="Nowell W R."/>
        </authorList>
    </citation>
    <scope>NUCLEOTIDE SEQUENCE</scope>
</reference>
<dbReference type="PANTHER" id="PTHR11010:SF38">
    <property type="entry name" value="LYSOSOMAL PRO-X CARBOXYPEPTIDASE"/>
    <property type="match status" value="1"/>
</dbReference>
<comment type="similarity">
    <text evidence="1">Belongs to the peptidase S28 family.</text>
</comment>
<dbReference type="EMBL" id="CAJOBJ010256863">
    <property type="protein sequence ID" value="CAF5104286.1"/>
    <property type="molecule type" value="Genomic_DNA"/>
</dbReference>
<evidence type="ECO:0000313" key="6">
    <source>
        <dbReference type="EMBL" id="CAF5104286.1"/>
    </source>
</evidence>
<evidence type="ECO:0000256" key="1">
    <source>
        <dbReference type="ARBA" id="ARBA00011079"/>
    </source>
</evidence>
<dbReference type="GO" id="GO:0008239">
    <property type="term" value="F:dipeptidyl-peptidase activity"/>
    <property type="evidence" value="ECO:0007669"/>
    <property type="project" value="TreeGrafter"/>
</dbReference>
<dbReference type="SUPFAM" id="SSF53474">
    <property type="entry name" value="alpha/beta-Hydrolases"/>
    <property type="match status" value="1"/>
</dbReference>
<proteinExistence type="inferred from homology"/>
<keyword evidence="2" id="KW-0645">Protease</keyword>
<gene>
    <name evidence="6" type="ORF">GIL414_LOCUS62895</name>
</gene>
<evidence type="ECO:0000256" key="4">
    <source>
        <dbReference type="ARBA" id="ARBA00022801"/>
    </source>
</evidence>
<dbReference type="GO" id="GO:0006508">
    <property type="term" value="P:proteolysis"/>
    <property type="evidence" value="ECO:0007669"/>
    <property type="project" value="UniProtKB-KW"/>
</dbReference>
<keyword evidence="5" id="KW-0325">Glycoprotein</keyword>
<sequence>SPVIVFGGSYGGMLAAYFRMKYPHVVVGAHAASAPILQMTTPCEAFSRVSFVFI</sequence>
<evidence type="ECO:0000256" key="2">
    <source>
        <dbReference type="ARBA" id="ARBA00022670"/>
    </source>
</evidence>
<accession>A0A8S3F5J4</accession>
<keyword evidence="3" id="KW-0732">Signal</keyword>
<protein>
    <submittedName>
        <fullName evidence="6">Uncharacterized protein</fullName>
    </submittedName>
</protein>